<protein>
    <submittedName>
        <fullName evidence="7">Tryptophan-rich sensory protein</fullName>
    </submittedName>
</protein>
<proteinExistence type="inferred from homology"/>
<sequence>MKVLQLIIAILIAQCAGLIGSLFTTPAIPTWYAQLVKPVFTPPGWLFGPVWLSLYSLMGIASFWIWRRRGRHPLAGKALVVYGVHLAFNALWSVLFFGLKNPGLAFVEIVLLWGMIGVTGILFFQVDRRAAYLLVPYWLWVSYAAVLNFSIWQLN</sequence>
<dbReference type="CDD" id="cd15904">
    <property type="entry name" value="TSPO_MBR"/>
    <property type="match status" value="1"/>
</dbReference>
<keyword evidence="8" id="KW-1185">Reference proteome</keyword>
<keyword evidence="5 6" id="KW-0472">Membrane</keyword>
<evidence type="ECO:0000313" key="8">
    <source>
        <dbReference type="Proteomes" id="UP001165427"/>
    </source>
</evidence>
<gene>
    <name evidence="7" type="ORF">MRX98_08995</name>
</gene>
<evidence type="ECO:0000256" key="2">
    <source>
        <dbReference type="ARBA" id="ARBA00007524"/>
    </source>
</evidence>
<feature type="transmembrane region" description="Helical" evidence="6">
    <location>
        <begin position="105"/>
        <end position="124"/>
    </location>
</feature>
<dbReference type="FunFam" id="1.20.1260.100:FF:000001">
    <property type="entry name" value="translocator protein 2"/>
    <property type="match status" value="1"/>
</dbReference>
<feature type="transmembrane region" description="Helical" evidence="6">
    <location>
        <begin position="131"/>
        <end position="152"/>
    </location>
</feature>
<evidence type="ECO:0000256" key="3">
    <source>
        <dbReference type="ARBA" id="ARBA00022692"/>
    </source>
</evidence>
<accession>A0AA41R1H0</accession>
<evidence type="ECO:0000256" key="5">
    <source>
        <dbReference type="ARBA" id="ARBA00023136"/>
    </source>
</evidence>
<comment type="subcellular location">
    <subcellularLocation>
        <location evidence="1">Membrane</location>
        <topology evidence="1">Multi-pass membrane protein</topology>
    </subcellularLocation>
</comment>
<keyword evidence="4 6" id="KW-1133">Transmembrane helix</keyword>
<dbReference type="AlphaFoldDB" id="A0AA41R1H0"/>
<dbReference type="InterPro" id="IPR038330">
    <property type="entry name" value="TspO/MBR-related_sf"/>
</dbReference>
<keyword evidence="3 6" id="KW-0812">Transmembrane</keyword>
<evidence type="ECO:0000256" key="6">
    <source>
        <dbReference type="SAM" id="Phobius"/>
    </source>
</evidence>
<dbReference type="Gene3D" id="1.20.1260.100">
    <property type="entry name" value="TspO/MBR protein"/>
    <property type="match status" value="1"/>
</dbReference>
<reference evidence="7" key="1">
    <citation type="submission" date="2022-04" db="EMBL/GenBank/DDBJ databases">
        <title>Desulfatitalea alkaliphila sp. nov., a novel anaerobic sulfate-reducing bacterium isolated from terrestrial mud volcano, Taman Peninsula, Russia.</title>
        <authorList>
            <person name="Khomyakova M.A."/>
            <person name="Merkel A.Y."/>
            <person name="Slobodkin A.I."/>
        </authorList>
    </citation>
    <scope>NUCLEOTIDE SEQUENCE</scope>
    <source>
        <strain evidence="7">M08but</strain>
    </source>
</reference>
<comment type="similarity">
    <text evidence="2">Belongs to the TspO/BZRP family.</text>
</comment>
<name>A0AA41R1H0_9BACT</name>
<comment type="caution">
    <text evidence="7">The sequence shown here is derived from an EMBL/GenBank/DDBJ whole genome shotgun (WGS) entry which is preliminary data.</text>
</comment>
<dbReference type="GO" id="GO:0016020">
    <property type="term" value="C:membrane"/>
    <property type="evidence" value="ECO:0007669"/>
    <property type="project" value="UniProtKB-SubCell"/>
</dbReference>
<dbReference type="PANTHER" id="PTHR10057:SF0">
    <property type="entry name" value="TRANSLOCATOR PROTEIN"/>
    <property type="match status" value="1"/>
</dbReference>
<dbReference type="RefSeq" id="WP_246906469.1">
    <property type="nucleotide sequence ID" value="NZ_JALJRB010000008.1"/>
</dbReference>
<dbReference type="PANTHER" id="PTHR10057">
    <property type="entry name" value="PERIPHERAL-TYPE BENZODIAZEPINE RECEPTOR"/>
    <property type="match status" value="1"/>
</dbReference>
<feature type="transmembrane region" description="Helical" evidence="6">
    <location>
        <begin position="78"/>
        <end position="99"/>
    </location>
</feature>
<evidence type="ECO:0000313" key="7">
    <source>
        <dbReference type="EMBL" id="MCJ8500704.1"/>
    </source>
</evidence>
<dbReference type="Pfam" id="PF03073">
    <property type="entry name" value="TspO_MBR"/>
    <property type="match status" value="1"/>
</dbReference>
<evidence type="ECO:0000256" key="1">
    <source>
        <dbReference type="ARBA" id="ARBA00004141"/>
    </source>
</evidence>
<feature type="transmembrane region" description="Helical" evidence="6">
    <location>
        <begin position="45"/>
        <end position="66"/>
    </location>
</feature>
<dbReference type="PIRSF" id="PIRSF005859">
    <property type="entry name" value="PBR"/>
    <property type="match status" value="1"/>
</dbReference>
<organism evidence="7 8">
    <name type="scientific">Desulfatitalea alkaliphila</name>
    <dbReference type="NCBI Taxonomy" id="2929485"/>
    <lineage>
        <taxon>Bacteria</taxon>
        <taxon>Pseudomonadati</taxon>
        <taxon>Thermodesulfobacteriota</taxon>
        <taxon>Desulfobacteria</taxon>
        <taxon>Desulfobacterales</taxon>
        <taxon>Desulfosarcinaceae</taxon>
        <taxon>Desulfatitalea</taxon>
    </lineage>
</organism>
<evidence type="ECO:0000256" key="4">
    <source>
        <dbReference type="ARBA" id="ARBA00022989"/>
    </source>
</evidence>
<dbReference type="InterPro" id="IPR004307">
    <property type="entry name" value="TspO_MBR"/>
</dbReference>
<dbReference type="Proteomes" id="UP001165427">
    <property type="component" value="Unassembled WGS sequence"/>
</dbReference>
<dbReference type="EMBL" id="JALJRB010000008">
    <property type="protein sequence ID" value="MCJ8500704.1"/>
    <property type="molecule type" value="Genomic_DNA"/>
</dbReference>
<dbReference type="GO" id="GO:0033013">
    <property type="term" value="P:tetrapyrrole metabolic process"/>
    <property type="evidence" value="ECO:0007669"/>
    <property type="project" value="UniProtKB-ARBA"/>
</dbReference>